<keyword evidence="3" id="KW-1185">Reference proteome</keyword>
<dbReference type="EMBL" id="CP002191">
    <property type="protein sequence ID" value="AFD25322.1"/>
    <property type="molecule type" value="Genomic_DNA"/>
</dbReference>
<feature type="region of interest" description="Disordered" evidence="1">
    <location>
        <begin position="10"/>
        <end position="47"/>
    </location>
</feature>
<accession>H8GTJ4</accession>
<proteinExistence type="predicted"/>
<evidence type="ECO:0000313" key="3">
    <source>
        <dbReference type="Proteomes" id="UP000007575"/>
    </source>
</evidence>
<evidence type="ECO:0000256" key="1">
    <source>
        <dbReference type="SAM" id="MobiDB-lite"/>
    </source>
</evidence>
<feature type="compositionally biased region" description="Low complexity" evidence="1">
    <location>
        <begin position="19"/>
        <end position="39"/>
    </location>
</feature>
<dbReference type="Proteomes" id="UP000007575">
    <property type="component" value="Chromosome"/>
</dbReference>
<evidence type="ECO:0000313" key="2">
    <source>
        <dbReference type="EMBL" id="AFD25322.1"/>
    </source>
</evidence>
<dbReference type="STRING" id="745776.DGo_CA1395"/>
<organism evidence="2 3">
    <name type="scientific">Deinococcus gobiensis (strain DSM 21396 / JCM 16679 / CGMCC 1.7299 / I-0)</name>
    <dbReference type="NCBI Taxonomy" id="745776"/>
    <lineage>
        <taxon>Bacteria</taxon>
        <taxon>Thermotogati</taxon>
        <taxon>Deinococcota</taxon>
        <taxon>Deinococci</taxon>
        <taxon>Deinococcales</taxon>
        <taxon>Deinococcaceae</taxon>
        <taxon>Deinococcus</taxon>
    </lineage>
</organism>
<dbReference type="PATRIC" id="fig|745776.4.peg.1434"/>
<protein>
    <submittedName>
        <fullName evidence="2">Uncharacterized protein</fullName>
    </submittedName>
</protein>
<dbReference type="AlphaFoldDB" id="H8GTJ4"/>
<dbReference type="KEGG" id="dgo:DGo_CA1395"/>
<sequence>MLAWAHVPAVGTRRGGAASGPSPPAGGRALRWWPMTTGPVPTPPPRNEGEYARKLALAILSTLEQKGVLSRLDVDTILHAAHRAANPPAPARPAAPVGPAVLGTRWVKPSEVASMPAPAAPLAADAGQAADAGDAPAPARTPAAPPVIDFTLD</sequence>
<gene>
    <name evidence="2" type="ordered locus">DGo_CA1395</name>
</gene>
<name>H8GTJ4_DEIGI</name>
<feature type="compositionally biased region" description="Low complexity" evidence="1">
    <location>
        <begin position="118"/>
        <end position="142"/>
    </location>
</feature>
<reference evidence="2 3" key="1">
    <citation type="journal article" date="2012" name="PLoS ONE">
        <title>Genome sequence and transcriptome analysis of the radioresistant bacterium Deinococcus gobiensis: insights into the extreme environmental adaptations.</title>
        <authorList>
            <person name="Yuan M."/>
            <person name="Chen M."/>
            <person name="Zhang W."/>
            <person name="Lu W."/>
            <person name="Wang J."/>
            <person name="Yang M."/>
            <person name="Zhao P."/>
            <person name="Tang R."/>
            <person name="Li X."/>
            <person name="Hao Y."/>
            <person name="Zhou Z."/>
            <person name="Zhan Y."/>
            <person name="Yu H."/>
            <person name="Teng C."/>
            <person name="Yan Y."/>
            <person name="Ping S."/>
            <person name="Wang Y."/>
            <person name="Lin M."/>
        </authorList>
    </citation>
    <scope>NUCLEOTIDE SEQUENCE [LARGE SCALE GENOMIC DNA]</scope>
    <source>
        <strain evidence="2 3">I-0</strain>
    </source>
</reference>
<dbReference type="HOGENOM" id="CLU_1710254_0_0_0"/>
<feature type="region of interest" description="Disordered" evidence="1">
    <location>
        <begin position="118"/>
        <end position="153"/>
    </location>
</feature>